<protein>
    <submittedName>
        <fullName evidence="1">Uncharacterized protein</fullName>
    </submittedName>
</protein>
<keyword evidence="2" id="KW-1185">Reference proteome</keyword>
<evidence type="ECO:0000313" key="1">
    <source>
        <dbReference type="EMBL" id="KAK7696185.1"/>
    </source>
</evidence>
<comment type="caution">
    <text evidence="1">The sequence shown here is derived from an EMBL/GenBank/DDBJ whole genome shotgun (WGS) entry which is preliminary data.</text>
</comment>
<reference evidence="1 2" key="1">
    <citation type="submission" date="2022-09" db="EMBL/GenBank/DDBJ databases">
        <authorList>
            <person name="Palmer J.M."/>
        </authorList>
    </citation>
    <scope>NUCLEOTIDE SEQUENCE [LARGE SCALE GENOMIC DNA]</scope>
    <source>
        <strain evidence="1 2">DSM 7382</strain>
    </source>
</reference>
<dbReference type="EMBL" id="JASBNA010000001">
    <property type="protein sequence ID" value="KAK7696185.1"/>
    <property type="molecule type" value="Genomic_DNA"/>
</dbReference>
<gene>
    <name evidence="1" type="ORF">QCA50_000836</name>
</gene>
<evidence type="ECO:0000313" key="2">
    <source>
        <dbReference type="Proteomes" id="UP001385951"/>
    </source>
</evidence>
<sequence>MSATVVRYTKVDSDDLSPVNTIDDAKAQHILSTSVLNTNFGDTVLGVQSTQMRMQSDTADNLLWDRFTNGKTAELAEALTRIVFDNEKSSRPLHAILDTAARTISERTQQGLRVLVVTGRSRTMAVESHAKELRQLIVDRSVSMSSDAPKTLGPIGAAFIATNANTSLLVLQARHR</sequence>
<proteinExistence type="predicted"/>
<name>A0AAW0GY04_9APHY</name>
<dbReference type="AlphaFoldDB" id="A0AAW0GY04"/>
<organism evidence="1 2">
    <name type="scientific">Cerrena zonata</name>
    <dbReference type="NCBI Taxonomy" id="2478898"/>
    <lineage>
        <taxon>Eukaryota</taxon>
        <taxon>Fungi</taxon>
        <taxon>Dikarya</taxon>
        <taxon>Basidiomycota</taxon>
        <taxon>Agaricomycotina</taxon>
        <taxon>Agaricomycetes</taxon>
        <taxon>Polyporales</taxon>
        <taxon>Cerrenaceae</taxon>
        <taxon>Cerrena</taxon>
    </lineage>
</organism>
<dbReference type="Proteomes" id="UP001385951">
    <property type="component" value="Unassembled WGS sequence"/>
</dbReference>
<accession>A0AAW0GY04</accession>